<comment type="caution">
    <text evidence="4">The sequence shown here is derived from an EMBL/GenBank/DDBJ whole genome shotgun (WGS) entry which is preliminary data.</text>
</comment>
<dbReference type="InterPro" id="IPR011249">
    <property type="entry name" value="Metalloenz_LuxS/M16"/>
</dbReference>
<organism evidence="4 5">
    <name type="scientific">Brumicola pallidula DSM 14239 = ACAM 615</name>
    <dbReference type="NCBI Taxonomy" id="1121922"/>
    <lineage>
        <taxon>Bacteria</taxon>
        <taxon>Pseudomonadati</taxon>
        <taxon>Pseudomonadota</taxon>
        <taxon>Gammaproteobacteria</taxon>
        <taxon>Alteromonadales</taxon>
        <taxon>Alteromonadaceae</taxon>
        <taxon>Brumicola</taxon>
    </lineage>
</organism>
<accession>K6ZBN8</accession>
<feature type="domain" description="Peptidase M16 N-terminal" evidence="2">
    <location>
        <begin position="548"/>
        <end position="668"/>
    </location>
</feature>
<protein>
    <submittedName>
        <fullName evidence="4">Zinc protease</fullName>
        <ecNumber evidence="4">3.4.24.-</ecNumber>
    </submittedName>
</protein>
<dbReference type="EC" id="3.4.24.-" evidence="4"/>
<dbReference type="GO" id="GO:0006508">
    <property type="term" value="P:proteolysis"/>
    <property type="evidence" value="ECO:0007669"/>
    <property type="project" value="UniProtKB-KW"/>
</dbReference>
<keyword evidence="4" id="KW-0378">Hydrolase</keyword>
<dbReference type="InterPro" id="IPR011765">
    <property type="entry name" value="Pept_M16_N"/>
</dbReference>
<evidence type="ECO:0000259" key="2">
    <source>
        <dbReference type="Pfam" id="PF00675"/>
    </source>
</evidence>
<dbReference type="OrthoDB" id="9811314at2"/>
<dbReference type="InterPro" id="IPR050361">
    <property type="entry name" value="MPP/UQCRC_Complex"/>
</dbReference>
<dbReference type="Proteomes" id="UP000006251">
    <property type="component" value="Unassembled WGS sequence"/>
</dbReference>
<feature type="domain" description="Peptidase M16 C-terminal" evidence="3">
    <location>
        <begin position="694"/>
        <end position="870"/>
    </location>
</feature>
<dbReference type="PANTHER" id="PTHR11851:SF49">
    <property type="entry name" value="MITOCHONDRIAL-PROCESSING PEPTIDASE SUBUNIT ALPHA"/>
    <property type="match status" value="1"/>
</dbReference>
<proteinExistence type="inferred from homology"/>
<dbReference type="EMBL" id="BAEQ01000016">
    <property type="protein sequence ID" value="GAC27772.1"/>
    <property type="molecule type" value="Genomic_DNA"/>
</dbReference>
<dbReference type="GO" id="GO:0008233">
    <property type="term" value="F:peptidase activity"/>
    <property type="evidence" value="ECO:0007669"/>
    <property type="project" value="UniProtKB-KW"/>
</dbReference>
<dbReference type="PANTHER" id="PTHR11851">
    <property type="entry name" value="METALLOPROTEASE"/>
    <property type="match status" value="1"/>
</dbReference>
<reference evidence="5" key="1">
    <citation type="journal article" date="2014" name="Environ. Microbiol.">
        <title>Comparative genomics of the marine bacterial genus Glaciecola reveals the high degree of genomic diversity and genomic characteristic for cold adaptation.</title>
        <authorList>
            <person name="Qin Q.L."/>
            <person name="Xie B.B."/>
            <person name="Yu Y."/>
            <person name="Shu Y.L."/>
            <person name="Rong J.C."/>
            <person name="Zhang Y.J."/>
            <person name="Zhao D.L."/>
            <person name="Chen X.L."/>
            <person name="Zhang X.Y."/>
            <person name="Chen B."/>
            <person name="Zhou B.C."/>
            <person name="Zhang Y.Z."/>
        </authorList>
    </citation>
    <scope>NUCLEOTIDE SEQUENCE [LARGE SCALE GENOMIC DNA]</scope>
    <source>
        <strain evidence="5">ACAM 615</strain>
    </source>
</reference>
<dbReference type="RefSeq" id="WP_006009555.1">
    <property type="nucleotide sequence ID" value="NZ_BAEQ01000016.1"/>
</dbReference>
<name>K6ZBN8_9ALTE</name>
<dbReference type="GO" id="GO:0046872">
    <property type="term" value="F:metal ion binding"/>
    <property type="evidence" value="ECO:0007669"/>
    <property type="project" value="InterPro"/>
</dbReference>
<dbReference type="InterPro" id="IPR007863">
    <property type="entry name" value="Peptidase_M16_C"/>
</dbReference>
<keyword evidence="5" id="KW-1185">Reference proteome</keyword>
<dbReference type="PROSITE" id="PS51257">
    <property type="entry name" value="PROKAR_LIPOPROTEIN"/>
    <property type="match status" value="1"/>
</dbReference>
<dbReference type="Gene3D" id="3.30.830.10">
    <property type="entry name" value="Metalloenzyme, LuxS/M16 peptidase-like"/>
    <property type="match status" value="4"/>
</dbReference>
<dbReference type="STRING" id="1121922.GCA_000428905_01417"/>
<dbReference type="AlphaFoldDB" id="K6ZBN8"/>
<sequence length="963" mass="106274">MRKQILLTTGIAALIGLGGCDAQNAPKDATSSTAVTQSIALPAGINKLATVTKTEGEIVIPFNKYVLDNGLTIVLHPDNSDPLVHVDITYHVGSGREEPGKSGFAHFFEHMMFQGSENVADEQHFGLITESGGTLNGSTNTDRTNYYETVPSNQLERMLWLESDRMGFFLDAVTKEKFENQRETVKNERGQNYDNRPYGLLRERVGEALYPEGHPYSWSTIGYIEDLNRANLNDLKKFFLRWYGPNNATLTIGGDMDEAQTLAWVKKYFGGIPRGPEVNKPEYTKVTLDQDRYISMQDNVSLPLVYMAFPTVHANHPDEAPLDVLMSIMGSGKTSLLYKNMVKNGKAVQANAGHSCGEIACQFSLLALPAPGNTLTELETIIRASLDEFESRGGATDDDLERVKAGIISGMVYGLESVAGKVSQLAAYETYRSNPDGISDDIARYENITKDDVMRVYKAYIKDKHSVVMSIVPKGQPDSVVKADTWQRYERNIPETTDETSLVLRPGVSDFDRSVIPSPGKNPSIKVPDIYRVEMKNGVSVLGAVNDEVPTTTIQVSIPAGQTHEVIDKLGLASLTASMLGENTLQSSAEELSNELQKLGSNVYFGAGEKFTTLRIRTLSKNLDPTLAIAMEQLTSPKFDEADFERLKKQQIEGLKNAKKNASPMATEIFNKLVFGFDNSFSYSNNGTIATVEKLTLEDVKAFYGSNYGPANAEVIVVSDLDSAIITERLEVLNNWKGQSSPVAAVKAFPELAAGTLYFIDKPDAAQSEIRIGKRAMNYDATGEYYRADLMNYNLGGAFNSRINLNLREDKGYTYGARSFFSGNDFRGVYRAQAGVRADTTADSILQFRNEINAFRETGMTDQELAFMKSAIGQRDARAYETPNQKLSFLSEIMTYGLDKTFVDEQNAILADIGKAELNSLAAKHLKLDEMITVVVGDKAKVMESLKPMFENIVELDENGKPL</sequence>
<gene>
    <name evidence="4" type="primary">pqqL</name>
    <name evidence="4" type="ORF">GPAL_0892</name>
</gene>
<keyword evidence="4" id="KW-0645">Protease</keyword>
<dbReference type="Pfam" id="PF05193">
    <property type="entry name" value="Peptidase_M16_C"/>
    <property type="match status" value="2"/>
</dbReference>
<feature type="domain" description="Peptidase M16 C-terminal" evidence="3">
    <location>
        <begin position="231"/>
        <end position="405"/>
    </location>
</feature>
<evidence type="ECO:0000313" key="4">
    <source>
        <dbReference type="EMBL" id="GAC27772.1"/>
    </source>
</evidence>
<evidence type="ECO:0000313" key="5">
    <source>
        <dbReference type="Proteomes" id="UP000006251"/>
    </source>
</evidence>
<comment type="similarity">
    <text evidence="1">Belongs to the peptidase M16 family.</text>
</comment>
<feature type="domain" description="Peptidase M16 N-terminal" evidence="2">
    <location>
        <begin position="74"/>
        <end position="210"/>
    </location>
</feature>
<dbReference type="Pfam" id="PF00675">
    <property type="entry name" value="Peptidase_M16"/>
    <property type="match status" value="2"/>
</dbReference>
<evidence type="ECO:0000256" key="1">
    <source>
        <dbReference type="ARBA" id="ARBA00007261"/>
    </source>
</evidence>
<dbReference type="SUPFAM" id="SSF63411">
    <property type="entry name" value="LuxS/MPP-like metallohydrolase"/>
    <property type="match status" value="4"/>
</dbReference>
<evidence type="ECO:0000259" key="3">
    <source>
        <dbReference type="Pfam" id="PF05193"/>
    </source>
</evidence>